<dbReference type="PROSITE" id="PS51257">
    <property type="entry name" value="PROKAR_LIPOPROTEIN"/>
    <property type="match status" value="1"/>
</dbReference>
<accession>A0A9W6B6M5</accession>
<organism evidence="1 2">
    <name type="scientific">Neptunitalea chrysea</name>
    <dbReference type="NCBI Taxonomy" id="1647581"/>
    <lineage>
        <taxon>Bacteria</taxon>
        <taxon>Pseudomonadati</taxon>
        <taxon>Bacteroidota</taxon>
        <taxon>Flavobacteriia</taxon>
        <taxon>Flavobacteriales</taxon>
        <taxon>Flavobacteriaceae</taxon>
        <taxon>Neptunitalea</taxon>
    </lineage>
</organism>
<name>A0A9W6B6M5_9FLAO</name>
<evidence type="ECO:0000313" key="1">
    <source>
        <dbReference type="EMBL" id="GLB53501.1"/>
    </source>
</evidence>
<comment type="caution">
    <text evidence="1">The sequence shown here is derived from an EMBL/GenBank/DDBJ whole genome shotgun (WGS) entry which is preliminary data.</text>
</comment>
<dbReference type="EMBL" id="BRVP01000018">
    <property type="protein sequence ID" value="GLB53501.1"/>
    <property type="molecule type" value="Genomic_DNA"/>
</dbReference>
<reference evidence="1" key="1">
    <citation type="submission" date="2022-07" db="EMBL/GenBank/DDBJ databases">
        <title>Taxonomy of Novel Oxalotrophic and Methylotrophic Bacteria.</title>
        <authorList>
            <person name="Sahin N."/>
            <person name="Tani A."/>
        </authorList>
    </citation>
    <scope>NUCLEOTIDE SEQUENCE</scope>
    <source>
        <strain evidence="1">AM327</strain>
    </source>
</reference>
<dbReference type="Proteomes" id="UP001143545">
    <property type="component" value="Unassembled WGS sequence"/>
</dbReference>
<sequence>MKYLFILCCLLIVSCKNQEEKVTTVAPPVHFKVPDSNYVILPYNNKESFPFKNATTSSLTTEELITTEEILEKAVKKYNRNASKEYNTFPLKKYKRQYISVLTNQGEKEVYINFFCDDRESEDWKSQHIMVHDGGPCYFSIKINLTTKRYKDLMVNGHA</sequence>
<gene>
    <name evidence="1" type="ORF">NBRC110019_25420</name>
</gene>
<proteinExistence type="predicted"/>
<evidence type="ECO:0008006" key="3">
    <source>
        <dbReference type="Google" id="ProtNLM"/>
    </source>
</evidence>
<dbReference type="RefSeq" id="WP_281755496.1">
    <property type="nucleotide sequence ID" value="NZ_BRVP01000018.1"/>
</dbReference>
<dbReference type="AlphaFoldDB" id="A0A9W6B6M5"/>
<protein>
    <recommendedName>
        <fullName evidence="3">Lipoprotein</fullName>
    </recommendedName>
</protein>
<evidence type="ECO:0000313" key="2">
    <source>
        <dbReference type="Proteomes" id="UP001143545"/>
    </source>
</evidence>
<keyword evidence="2" id="KW-1185">Reference proteome</keyword>